<dbReference type="eggNOG" id="COG3214">
    <property type="taxonomic scope" value="Bacteria"/>
</dbReference>
<dbReference type="PANTHER" id="PTHR38479:SF2">
    <property type="entry name" value="WINGED HELIX DNA-BINDING DOMAIN-CONTAINING PROTEIN"/>
    <property type="match status" value="1"/>
</dbReference>
<evidence type="ECO:0000313" key="1">
    <source>
        <dbReference type="EMBL" id="BAK37212.1"/>
    </source>
</evidence>
<dbReference type="RefSeq" id="WP_013865049.1">
    <property type="nucleotide sequence ID" value="NC_015635.1"/>
</dbReference>
<dbReference type="EMBL" id="AP012204">
    <property type="protein sequence ID" value="BAK37212.1"/>
    <property type="molecule type" value="Genomic_DNA"/>
</dbReference>
<evidence type="ECO:0008006" key="3">
    <source>
        <dbReference type="Google" id="ProtNLM"/>
    </source>
</evidence>
<keyword evidence="2" id="KW-1185">Reference proteome</keyword>
<evidence type="ECO:0000313" key="2">
    <source>
        <dbReference type="Proteomes" id="UP000007947"/>
    </source>
</evidence>
<dbReference type="STRING" id="1032480.MLP_41980"/>
<sequence length="388" mass="43399">MRIIDDDERRTRLAQRHRLLPRLRTDDVVQIADDLVALHSTDPVTAMMSPMVRMKHPSLAIIEQVVYEQRALIRHHAMRRTLWLAPPETMRLMNAATSRKLVAPERRRLLTALARHGVADPDAWLDDARAAILDDLRSHGPSTAREIGQRVEAVRLPLHLAPGKSYASIQGAHSRVIVLLGFEGQILRARPSSWITGAYAYVTAQDWLPDGLGELDEEASAIELARRWLRRFGPGTTTDLQWWMGWTLGLTRRALQGCDAVPVQLAAGAGWIAADEDPVEDDEPWVALLPALDPTTMGWKQRAWYLPDAAAEAFDSVGNGGPTIWVDGRIVGAWAQDKQGQIHLHYFERVAATRRHEIDARVADLKAMVGDTRFSVRFPGDIHARILG</sequence>
<accession>F5XRZ9</accession>
<dbReference type="HOGENOM" id="CLU_713551_0_0_11"/>
<name>F5XRZ9_MICPN</name>
<dbReference type="Proteomes" id="UP000007947">
    <property type="component" value="Chromosome"/>
</dbReference>
<dbReference type="AlphaFoldDB" id="F5XRZ9"/>
<dbReference type="InterPro" id="IPR009351">
    <property type="entry name" value="AlkZ-like"/>
</dbReference>
<dbReference type="OrthoDB" id="9148135at2"/>
<organism evidence="1 2">
    <name type="scientific">Microlunatus phosphovorus (strain ATCC 700054 / DSM 10555 / JCM 9379 / NBRC 101784 / NCIMB 13414 / VKM Ac-1990 / NM-1)</name>
    <dbReference type="NCBI Taxonomy" id="1032480"/>
    <lineage>
        <taxon>Bacteria</taxon>
        <taxon>Bacillati</taxon>
        <taxon>Actinomycetota</taxon>
        <taxon>Actinomycetes</taxon>
        <taxon>Propionibacteriales</taxon>
        <taxon>Propionibacteriaceae</taxon>
        <taxon>Microlunatus</taxon>
    </lineage>
</organism>
<gene>
    <name evidence="1" type="ordered locus">MLP_41980</name>
</gene>
<dbReference type="PANTHER" id="PTHR38479">
    <property type="entry name" value="LMO0824 PROTEIN"/>
    <property type="match status" value="1"/>
</dbReference>
<dbReference type="KEGG" id="mph:MLP_41980"/>
<protein>
    <recommendedName>
        <fullName evidence="3">Winged helix DNA-binding domain-containing protein</fullName>
    </recommendedName>
</protein>
<proteinExistence type="predicted"/>
<dbReference type="Pfam" id="PF06224">
    <property type="entry name" value="AlkZ-like"/>
    <property type="match status" value="1"/>
</dbReference>
<reference evidence="1 2" key="1">
    <citation type="submission" date="2011-05" db="EMBL/GenBank/DDBJ databases">
        <title>Whole genome sequence of Microlunatus phosphovorus NM-1.</title>
        <authorList>
            <person name="Hosoyama A."/>
            <person name="Sasaki K."/>
            <person name="Harada T."/>
            <person name="Igarashi R."/>
            <person name="Kawakoshi A."/>
            <person name="Sasagawa M."/>
            <person name="Fukada J."/>
            <person name="Nakamura S."/>
            <person name="Katano Y."/>
            <person name="Hanada S."/>
            <person name="Kamagata Y."/>
            <person name="Nakamura N."/>
            <person name="Yamazaki S."/>
            <person name="Fujita N."/>
        </authorList>
    </citation>
    <scope>NUCLEOTIDE SEQUENCE [LARGE SCALE GENOMIC DNA]</scope>
    <source>
        <strain evidence="2">ATCC 700054 / DSM 10555 / JCM 9379 / NBRC 101784 / NCIMB 13414 / VKM Ac-1990 / NM-1</strain>
    </source>
</reference>